<organism evidence="12 13">
    <name type="scientific">Carboxydothermus pertinax</name>
    <dbReference type="NCBI Taxonomy" id="870242"/>
    <lineage>
        <taxon>Bacteria</taxon>
        <taxon>Bacillati</taxon>
        <taxon>Bacillota</taxon>
        <taxon>Clostridia</taxon>
        <taxon>Thermoanaerobacterales</taxon>
        <taxon>Thermoanaerobacteraceae</taxon>
        <taxon>Carboxydothermus</taxon>
    </lineage>
</organism>
<dbReference type="PANTHER" id="PTHR30108">
    <property type="entry name" value="3-OCTAPRENYL-4-HYDROXYBENZOATE CARBOXY-LYASE-RELATED"/>
    <property type="match status" value="1"/>
</dbReference>
<evidence type="ECO:0000256" key="6">
    <source>
        <dbReference type="ARBA" id="ARBA00072018"/>
    </source>
</evidence>
<feature type="domain" description="3-octaprenyl-4-hydroxybenzoate carboxy-lyase-like C-terminal" evidence="11">
    <location>
        <begin position="300"/>
        <end position="419"/>
    </location>
</feature>
<keyword evidence="13" id="KW-1185">Reference proteome</keyword>
<dbReference type="FunFam" id="3.40.1670.10:FF:000003">
    <property type="entry name" value="Phenolic acid decarboxylase"/>
    <property type="match status" value="1"/>
</dbReference>
<proteinExistence type="inferred from homology"/>
<dbReference type="Pfam" id="PF01977">
    <property type="entry name" value="UbiD"/>
    <property type="match status" value="1"/>
</dbReference>
<evidence type="ECO:0000256" key="5">
    <source>
        <dbReference type="ARBA" id="ARBA00066414"/>
    </source>
</evidence>
<keyword evidence="3" id="KW-0058">Aromatic hydrocarbons catabolism</keyword>
<protein>
    <recommendedName>
        <fullName evidence="6">Phenolic acid decarboxylase</fullName>
        <ecNumber evidence="5">4.1.1.61</ecNumber>
    </recommendedName>
    <alternativeName>
        <fullName evidence="7">4-hydroxybenzoate decarboxylase</fullName>
    </alternativeName>
    <alternativeName>
        <fullName evidence="8">Phenolic acid decarboxylase subunit C</fullName>
    </alternativeName>
</protein>
<keyword evidence="2" id="KW-0216">Detoxification</keyword>
<evidence type="ECO:0000256" key="7">
    <source>
        <dbReference type="ARBA" id="ARBA00078055"/>
    </source>
</evidence>
<dbReference type="PANTHER" id="PTHR30108:SF21">
    <property type="entry name" value="4-HYDROXYBENZOATE DECARBOXYLASE"/>
    <property type="match status" value="1"/>
</dbReference>
<dbReference type="GO" id="GO:0005737">
    <property type="term" value="C:cytoplasm"/>
    <property type="evidence" value="ECO:0007669"/>
    <property type="project" value="TreeGrafter"/>
</dbReference>
<evidence type="ECO:0000259" key="9">
    <source>
        <dbReference type="Pfam" id="PF01977"/>
    </source>
</evidence>
<dbReference type="EC" id="4.1.1.61" evidence="5"/>
<feature type="domain" description="3-octaprenyl-4-hydroxybenzoate carboxy-lyase-like N-terminal" evidence="10">
    <location>
        <begin position="9"/>
        <end position="86"/>
    </location>
</feature>
<sequence>MTASLRTFLEQLKRQNSLYLVKKPVKPKFELGAILKKTKGTVPTFFQKVEGYEIPAVGGIVGTRENFALALGVKKADLLTKITEAITNPGETRLLPSGPVQENVLTKGFDLEKLFPIPTFHEKDSGAFITAGVLVAKDPLYGRRFTSIRRMQLNGPNNLSILIESPGLIEQYYDFERRGQAMEVAVVLGVHPAIILSSQLPTQTFGLDKYNVASRLIGESLALVRCKTIDLEVPAEAEIVIEGRMLPNVRHPEGPFGELMGYYGPQTMQPVVEVTAVTFRNNPIFQVIFPSSYEHKLPNALMREVVLLNHVRHVVPSVKDVHITMAGGGRCHAIISIKKTAEGQGKQAIFAALASNKDIKHVVVVNDDVDIFNPEEVEWAIATRVQADQDVVIIPGAQGTPLEPSHNLRGVSAKMGIDATYPLAEKERFARTHIPGYEQIRLEDYLTLDW</sequence>
<gene>
    <name evidence="12" type="ORF">cpu_04260</name>
</gene>
<dbReference type="InterPro" id="IPR002830">
    <property type="entry name" value="UbiD"/>
</dbReference>
<evidence type="ECO:0000256" key="1">
    <source>
        <dbReference type="ARBA" id="ARBA00010021"/>
    </source>
</evidence>
<dbReference type="AlphaFoldDB" id="A0A1L8CSL9"/>
<dbReference type="OrthoDB" id="9809841at2"/>
<dbReference type="GO" id="GO:0018799">
    <property type="term" value="F:4-hydroxybenzoate decarboxylase activity"/>
    <property type="evidence" value="ECO:0007669"/>
    <property type="project" value="UniProtKB-EC"/>
</dbReference>
<reference evidence="13" key="1">
    <citation type="submission" date="2016-12" db="EMBL/GenBank/DDBJ databases">
        <title>Draft Genome Sequences od Carboxydothermus pertinax and islandicus, Hydrogenogenic Carboxydotrophic Bacteria.</title>
        <authorList>
            <person name="Fukuyama Y."/>
            <person name="Ohmae K."/>
            <person name="Yoneda Y."/>
            <person name="Yoshida T."/>
            <person name="Sako Y."/>
        </authorList>
    </citation>
    <scope>NUCLEOTIDE SEQUENCE [LARGE SCALE GENOMIC DNA]</scope>
    <source>
        <strain evidence="13">Ug1</strain>
    </source>
</reference>
<dbReference type="Pfam" id="PF20695">
    <property type="entry name" value="UbiD_N"/>
    <property type="match status" value="1"/>
</dbReference>
<dbReference type="GO" id="GO:0009636">
    <property type="term" value="P:response to toxic substance"/>
    <property type="evidence" value="ECO:0007669"/>
    <property type="project" value="UniProtKB-KW"/>
</dbReference>
<dbReference type="STRING" id="870242.cpu_04260"/>
<name>A0A1L8CSL9_9THEO</name>
<feature type="domain" description="3-octaprenyl-4-hydroxybenzoate carboxy-lyase-like Rift-related" evidence="9">
    <location>
        <begin position="97"/>
        <end position="291"/>
    </location>
</feature>
<dbReference type="EMBL" id="BDJK01000006">
    <property type="protein sequence ID" value="GAV21916.1"/>
    <property type="molecule type" value="Genomic_DNA"/>
</dbReference>
<dbReference type="NCBIfam" id="TIGR00148">
    <property type="entry name" value="UbiD family decarboxylase"/>
    <property type="match status" value="1"/>
</dbReference>
<comment type="similarity">
    <text evidence="1">Belongs to the UbiD family.</text>
</comment>
<dbReference type="RefSeq" id="WP_075858352.1">
    <property type="nucleotide sequence ID" value="NZ_BDJK01000006.1"/>
</dbReference>
<dbReference type="InterPro" id="IPR049381">
    <property type="entry name" value="UbiD-like_C"/>
</dbReference>
<dbReference type="Proteomes" id="UP000187485">
    <property type="component" value="Unassembled WGS sequence"/>
</dbReference>
<dbReference type="InterPro" id="IPR048304">
    <property type="entry name" value="UbiD_Rift_dom"/>
</dbReference>
<evidence type="ECO:0000259" key="10">
    <source>
        <dbReference type="Pfam" id="PF20695"/>
    </source>
</evidence>
<dbReference type="InterPro" id="IPR049383">
    <property type="entry name" value="UbiD-like_N"/>
</dbReference>
<evidence type="ECO:0000256" key="8">
    <source>
        <dbReference type="ARBA" id="ARBA00079372"/>
    </source>
</evidence>
<dbReference type="Gene3D" id="3.40.1670.10">
    <property type="entry name" value="UbiD C-terminal domain-like"/>
    <property type="match status" value="1"/>
</dbReference>
<evidence type="ECO:0000313" key="13">
    <source>
        <dbReference type="Proteomes" id="UP000187485"/>
    </source>
</evidence>
<evidence type="ECO:0000259" key="11">
    <source>
        <dbReference type="Pfam" id="PF20696"/>
    </source>
</evidence>
<dbReference type="Pfam" id="PF20696">
    <property type="entry name" value="UbiD_C"/>
    <property type="match status" value="1"/>
</dbReference>
<dbReference type="SUPFAM" id="SSF50475">
    <property type="entry name" value="FMN-binding split barrel"/>
    <property type="match status" value="1"/>
</dbReference>
<evidence type="ECO:0000256" key="3">
    <source>
        <dbReference type="ARBA" id="ARBA00022797"/>
    </source>
</evidence>
<dbReference type="SUPFAM" id="SSF143968">
    <property type="entry name" value="UbiD C-terminal domain-like"/>
    <property type="match status" value="1"/>
</dbReference>
<comment type="caution">
    <text evidence="12">The sequence shown here is derived from an EMBL/GenBank/DDBJ whole genome shotgun (WGS) entry which is preliminary data.</text>
</comment>
<evidence type="ECO:0000256" key="4">
    <source>
        <dbReference type="ARBA" id="ARBA00052687"/>
    </source>
</evidence>
<evidence type="ECO:0000313" key="12">
    <source>
        <dbReference type="EMBL" id="GAV21916.1"/>
    </source>
</evidence>
<comment type="catalytic activity">
    <reaction evidence="4">
        <text>4-hydroxybenzoate + H(+) = phenol + CO2</text>
        <dbReference type="Rhea" id="RHEA:10876"/>
        <dbReference type="ChEBI" id="CHEBI:15378"/>
        <dbReference type="ChEBI" id="CHEBI:15882"/>
        <dbReference type="ChEBI" id="CHEBI:16526"/>
        <dbReference type="ChEBI" id="CHEBI:17879"/>
        <dbReference type="EC" id="4.1.1.61"/>
    </reaction>
</comment>
<keyword evidence="12" id="KW-0456">Lyase</keyword>
<evidence type="ECO:0000256" key="2">
    <source>
        <dbReference type="ARBA" id="ARBA00022575"/>
    </source>
</evidence>
<accession>A0A1L8CSL9</accession>